<evidence type="ECO:0000313" key="4">
    <source>
        <dbReference type="Proteomes" id="UP000697127"/>
    </source>
</evidence>
<feature type="region of interest" description="Disordered" evidence="1">
    <location>
        <begin position="435"/>
        <end position="494"/>
    </location>
</feature>
<evidence type="ECO:0000259" key="2">
    <source>
        <dbReference type="Pfam" id="PF11989"/>
    </source>
</evidence>
<proteinExistence type="predicted"/>
<dbReference type="Proteomes" id="UP000697127">
    <property type="component" value="Unassembled WGS sequence"/>
</dbReference>
<dbReference type="EMBL" id="PUHW01000077">
    <property type="protein sequence ID" value="KAG0689485.1"/>
    <property type="molecule type" value="Genomic_DNA"/>
</dbReference>
<comment type="caution">
    <text evidence="3">The sequence shown here is derived from an EMBL/GenBank/DDBJ whole genome shotgun (WGS) entry which is preliminary data.</text>
</comment>
<gene>
    <name evidence="3" type="ORF">C6P40_004944</name>
</gene>
<accession>A0A9P6WM08</accession>
<dbReference type="OrthoDB" id="534815at2759"/>
<sequence length="811" mass="96215">MNSNEGLFQDRLTFIDNQLLDIDNNLEEYFKSYNVEQLSRILNEDNEELIIKNNTLSKLSHQDGLKKTDYIQIIEICNQLWVVNGLVNELTHQTQFENKISSYIKLDSKTNEIRNQINDFNDVGSIKIFKELNDKISEIKYDLIKEADKQLNDYLFIADNLEIEFTYYKDNLEFSKFLKYCRYLNNLENNNISHFNFNKILKEWLQSILEKIDKGFSIIFEQNDNILKLKIEKCEVNLLNFIKSIGEIIKFFDILIEKFKTLVEFKNIRFILGKIILKCIKIKIFSKENVYPLIIDKLNYDENHVKDSKISIISELYKISKLLSSHGWSKDGICELEFWIDDLTSSWIDNLLDYTIDELKLFVISINNNEKSDMLKEKNLISQEIDLIVKDTDTVTQKNENDWSDDWDDNEGWNNDKKILTESKDKNSSLKVIKTEKEEEEDIVDDGGWGDDDLDLDDDEDEDEKKSFDKEKQKQKEKEEEEEDDDEWGAWGDEVKIDDDDIDKELPEIDEYKNKQLIPSFKYSKLVDEIMTIFDNYMKNYDDLKQLEVNKNQIEEANDLFKHGFKKLCISYFMMLDSDASEIYQNDILFYNDYNKILEECYKRYEVDLTTCFKMNFRFITSYQAKIYGNLFKIINDYDKAIWDDTHFDDESILQRYKKEFLIRFDNEFDNISFILNKLSSLNTQLIVNTFVTVIFQSFDIICNKILKRTDISSFESEILSGIIEVIISHTIEKTRYITLDLDKIQSFNKLKQIQFILSSNLKGILNLFYDAKLYEIETHELISLIQSLFIDSTQRSNAITEIKTIRETQA</sequence>
<feature type="compositionally biased region" description="Acidic residues" evidence="1">
    <location>
        <begin position="438"/>
        <end position="463"/>
    </location>
</feature>
<protein>
    <recommendedName>
        <fullName evidence="2">Retrograde transport protein Dsl1 C-terminal domain-containing protein</fullName>
    </recommendedName>
</protein>
<name>A0A9P6WM08_9ASCO</name>
<dbReference type="InterPro" id="IPR046362">
    <property type="entry name" value="Zw10/DSL1_C_sf"/>
</dbReference>
<dbReference type="InterPro" id="IPR021876">
    <property type="entry name" value="Dsl1_C"/>
</dbReference>
<feature type="compositionally biased region" description="Acidic residues" evidence="1">
    <location>
        <begin position="479"/>
        <end position="488"/>
    </location>
</feature>
<dbReference type="Gene3D" id="1.10.357.150">
    <property type="match status" value="1"/>
</dbReference>
<feature type="domain" description="Retrograde transport protein Dsl1 C-terminal" evidence="2">
    <location>
        <begin position="671"/>
        <end position="810"/>
    </location>
</feature>
<keyword evidence="4" id="KW-1185">Reference proteome</keyword>
<dbReference type="Pfam" id="PF11989">
    <property type="entry name" value="Dsl1_C"/>
    <property type="match status" value="1"/>
</dbReference>
<organism evidence="3 4">
    <name type="scientific">Pichia californica</name>
    <dbReference type="NCBI Taxonomy" id="460514"/>
    <lineage>
        <taxon>Eukaryota</taxon>
        <taxon>Fungi</taxon>
        <taxon>Dikarya</taxon>
        <taxon>Ascomycota</taxon>
        <taxon>Saccharomycotina</taxon>
        <taxon>Pichiomycetes</taxon>
        <taxon>Pichiales</taxon>
        <taxon>Pichiaceae</taxon>
        <taxon>Pichia</taxon>
    </lineage>
</organism>
<evidence type="ECO:0000313" key="3">
    <source>
        <dbReference type="EMBL" id="KAG0689485.1"/>
    </source>
</evidence>
<feature type="compositionally biased region" description="Basic and acidic residues" evidence="1">
    <location>
        <begin position="464"/>
        <end position="478"/>
    </location>
</feature>
<reference evidence="3" key="1">
    <citation type="submission" date="2020-11" db="EMBL/GenBank/DDBJ databases">
        <title>Kefir isolates.</title>
        <authorList>
            <person name="Marcisauskas S."/>
            <person name="Kim Y."/>
            <person name="Blasche S."/>
        </authorList>
    </citation>
    <scope>NUCLEOTIDE SEQUENCE</scope>
    <source>
        <strain evidence="3">Olga-1</strain>
    </source>
</reference>
<evidence type="ECO:0000256" key="1">
    <source>
        <dbReference type="SAM" id="MobiDB-lite"/>
    </source>
</evidence>
<dbReference type="AlphaFoldDB" id="A0A9P6WM08"/>